<protein>
    <recommendedName>
        <fullName evidence="3">Lunapark zinc ribbon domain-containing protein</fullName>
    </recommendedName>
</protein>
<evidence type="ECO:0000259" key="3">
    <source>
        <dbReference type="Pfam" id="PF10058"/>
    </source>
</evidence>
<dbReference type="PANTHER" id="PTHR22166">
    <property type="entry name" value="ENDOPLASMIC RETICULUM JUNCTION FORMATION PROTEIN LUNAPARK"/>
    <property type="match status" value="1"/>
</dbReference>
<keyword evidence="5" id="KW-1185">Reference proteome</keyword>
<feature type="transmembrane region" description="Helical" evidence="2">
    <location>
        <begin position="115"/>
        <end position="135"/>
    </location>
</feature>
<evidence type="ECO:0000256" key="2">
    <source>
        <dbReference type="SAM" id="Phobius"/>
    </source>
</evidence>
<keyword evidence="2" id="KW-0472">Membrane</keyword>
<dbReference type="PANTHER" id="PTHR22166:SF12">
    <property type="entry name" value="ENDOPLASMIC RETICULUM JUNCTION FORMATION PROTEIN LUNAPARK"/>
    <property type="match status" value="1"/>
</dbReference>
<keyword evidence="2" id="KW-0812">Transmembrane</keyword>
<feature type="region of interest" description="Disordered" evidence="1">
    <location>
        <begin position="205"/>
        <end position="275"/>
    </location>
</feature>
<evidence type="ECO:0000256" key="1">
    <source>
        <dbReference type="SAM" id="MobiDB-lite"/>
    </source>
</evidence>
<dbReference type="Pfam" id="PF10058">
    <property type="entry name" value="Zn_ribbon_10"/>
    <property type="match status" value="1"/>
</dbReference>
<organism evidence="4 5">
    <name type="scientific">Spirodela intermedia</name>
    <name type="common">Intermediate duckweed</name>
    <dbReference type="NCBI Taxonomy" id="51605"/>
    <lineage>
        <taxon>Eukaryota</taxon>
        <taxon>Viridiplantae</taxon>
        <taxon>Streptophyta</taxon>
        <taxon>Embryophyta</taxon>
        <taxon>Tracheophyta</taxon>
        <taxon>Spermatophyta</taxon>
        <taxon>Magnoliopsida</taxon>
        <taxon>Liliopsida</taxon>
        <taxon>Araceae</taxon>
        <taxon>Lemnoideae</taxon>
        <taxon>Spirodela</taxon>
    </lineage>
</organism>
<evidence type="ECO:0000313" key="5">
    <source>
        <dbReference type="Proteomes" id="UP000663760"/>
    </source>
</evidence>
<keyword evidence="2" id="KW-1133">Transmembrane helix</keyword>
<dbReference type="Proteomes" id="UP000663760">
    <property type="component" value="Chromosome 18"/>
</dbReference>
<dbReference type="GO" id="GO:0071786">
    <property type="term" value="P:endoplasmic reticulum tubular network organization"/>
    <property type="evidence" value="ECO:0007669"/>
    <property type="project" value="InterPro"/>
</dbReference>
<feature type="domain" description="Lunapark zinc ribbon" evidence="3">
    <location>
        <begin position="289"/>
        <end position="339"/>
    </location>
</feature>
<dbReference type="GO" id="GO:0071782">
    <property type="term" value="C:endoplasmic reticulum tubular network"/>
    <property type="evidence" value="ECO:0007669"/>
    <property type="project" value="TreeGrafter"/>
</dbReference>
<feature type="transmembrane region" description="Helical" evidence="2">
    <location>
        <begin position="74"/>
        <end position="95"/>
    </location>
</feature>
<sequence>MSEEARGGGDAAGPSGGKNPSSSSAPRKGFLSRMWNAIFRRRGDDYEKKLQYLSKEEASVHARMKKRAHRWRTTARNIVLFSVAFEVAAIAYAVIKTRPPGLSWQMRATCVLPIFALPALSFALYSILGSLTRMLDRKDQKTLERLRIERQAKIDELKERTNFYATQELIQRYDLDPAAKAAAATVLASKLGADTGLKVYVEDDSKDKASQRGGHRDHKAVQSDGLRNRKRPHTRSQSQGGGGTVEQSTGETSPAAAAAAGGGDAPTPPPGQRVVEHYRSTIGDNDGGWLARIAAMLVGEDPAQSYALICGNCRRHNGLARKEDFPYITYFCPHCHALNRPRQAEEQEPGDLVSADDGVARSAGSGTSIIKGEPPAGEEEKPASGAGGSGESGEQDK</sequence>
<dbReference type="OrthoDB" id="1725934at2759"/>
<dbReference type="AlphaFoldDB" id="A0A7I8LN21"/>
<name>A0A7I8LN21_SPIIN</name>
<feature type="region of interest" description="Disordered" evidence="1">
    <location>
        <begin position="1"/>
        <end position="28"/>
    </location>
</feature>
<reference evidence="4" key="1">
    <citation type="submission" date="2020-02" db="EMBL/GenBank/DDBJ databases">
        <authorList>
            <person name="Scholz U."/>
            <person name="Mascher M."/>
            <person name="Fiebig A."/>
        </authorList>
    </citation>
    <scope>NUCLEOTIDE SEQUENCE</scope>
</reference>
<gene>
    <name evidence="4" type="ORF">SI8410_18021322</name>
</gene>
<accession>A0A7I8LN21</accession>
<feature type="region of interest" description="Disordered" evidence="1">
    <location>
        <begin position="343"/>
        <end position="397"/>
    </location>
</feature>
<proteinExistence type="predicted"/>
<evidence type="ECO:0000313" key="4">
    <source>
        <dbReference type="EMBL" id="CAA7410644.1"/>
    </source>
</evidence>
<dbReference type="InterPro" id="IPR019273">
    <property type="entry name" value="Lunapark_Znf"/>
</dbReference>
<dbReference type="EMBL" id="LR746281">
    <property type="protein sequence ID" value="CAA7410644.1"/>
    <property type="molecule type" value="Genomic_DNA"/>
</dbReference>
<feature type="compositionally biased region" description="Low complexity" evidence="1">
    <location>
        <begin position="17"/>
        <end position="26"/>
    </location>
</feature>
<dbReference type="InterPro" id="IPR040115">
    <property type="entry name" value="Lnp"/>
</dbReference>